<dbReference type="InterPro" id="IPR013974">
    <property type="entry name" value="SAF"/>
</dbReference>
<dbReference type="InterPro" id="IPR052172">
    <property type="entry name" value="UxaA_altronate/galactarate_dh"/>
</dbReference>
<dbReference type="Pfam" id="PF04295">
    <property type="entry name" value="GD_AH_second"/>
    <property type="match status" value="1"/>
</dbReference>
<dbReference type="InterPro" id="IPR044144">
    <property type="entry name" value="SAF_UxaA/GarD"/>
</dbReference>
<dbReference type="PANTHER" id="PTHR30536:SF5">
    <property type="entry name" value="ALTRONATE DEHYDRATASE"/>
    <property type="match status" value="1"/>
</dbReference>
<evidence type="ECO:0000256" key="1">
    <source>
        <dbReference type="ARBA" id="ARBA00010986"/>
    </source>
</evidence>
<protein>
    <submittedName>
        <fullName evidence="4">Altronate dehydratase family protein</fullName>
    </submittedName>
</protein>
<dbReference type="Proteomes" id="UP001202867">
    <property type="component" value="Unassembled WGS sequence"/>
</dbReference>
<dbReference type="InterPro" id="IPR007392">
    <property type="entry name" value="GD_AH_second"/>
</dbReference>
<keyword evidence="2" id="KW-0456">Lyase</keyword>
<proteinExistence type="inferred from homology"/>
<sequence length="513" mass="54636">MGEQGLAAKVAPRSVRLDPHDNLAVAVDAIERGVAVHGVAAVERIPRGHKMALAPIDAGAPVIKIGQVIGFALSAVSPGEWLHEHNIGLKDFERDYRFAEDAGRLPSLRAEAPATFEGFRRADGRVGTRNYVGILSSVNCSATAARFMAEEIMRSGVLADFPNIDGVVPLVHGTGCAIDTEGEGFEVLKRTQWGYATNPNMAAVIMVGLGCEAFQIDRWKQAYGIAESERFRSLTIQQTGGTRRTVEAGVAAIRNMLPFANEARRETVPASELVLALQCGGSDGYSGITANPALGAAADLLVAHGGTAILSETPEIYGAEHLLTRRAASRAVGERLVELIHWWEDYAARNRGVMNNNPSPGNKAGGLTTILEKSLGAAAKGGFSALAEVYRYAEPVRAKGLVFMDTPGFDPVAATGQIAGGANVLAFTTGRGSAFGSKPTPTIKLATNTPMYERMVEDMDINCGDILDGVPIEDKGRQIFEHILDVASGRRTKSEQLGYGDHEFVPWQIGATM</sequence>
<comment type="caution">
    <text evidence="4">The sequence shown here is derived from an EMBL/GenBank/DDBJ whole genome shotgun (WGS) entry which is preliminary data.</text>
</comment>
<dbReference type="SMART" id="SM00858">
    <property type="entry name" value="SAF"/>
    <property type="match status" value="1"/>
</dbReference>
<dbReference type="Pfam" id="PF08666">
    <property type="entry name" value="SAF"/>
    <property type="match status" value="1"/>
</dbReference>
<dbReference type="InterPro" id="IPR048332">
    <property type="entry name" value="GD_AH_C"/>
</dbReference>
<gene>
    <name evidence="4" type="ORF">MWN33_17130</name>
</gene>
<organism evidence="4 5">
    <name type="scientific">Ancylobacter koreensis</name>
    <dbReference type="NCBI Taxonomy" id="266121"/>
    <lineage>
        <taxon>Bacteria</taxon>
        <taxon>Pseudomonadati</taxon>
        <taxon>Pseudomonadota</taxon>
        <taxon>Alphaproteobacteria</taxon>
        <taxon>Hyphomicrobiales</taxon>
        <taxon>Xanthobacteraceae</taxon>
        <taxon>Ancylobacter</taxon>
    </lineage>
</organism>
<reference evidence="4 5" key="1">
    <citation type="submission" date="2022-04" db="EMBL/GenBank/DDBJ databases">
        <authorList>
            <person name="Grouzdev D.S."/>
            <person name="Pantiukh K.S."/>
            <person name="Krutkina M.S."/>
        </authorList>
    </citation>
    <scope>NUCLEOTIDE SEQUENCE [LARGE SCALE GENOMIC DNA]</scope>
    <source>
        <strain evidence="4 5">Jip08</strain>
    </source>
</reference>
<dbReference type="EMBL" id="JALKCG010000008">
    <property type="protein sequence ID" value="MCK0209760.1"/>
    <property type="molecule type" value="Genomic_DNA"/>
</dbReference>
<feature type="domain" description="SAF" evidence="3">
    <location>
        <begin position="21"/>
        <end position="88"/>
    </location>
</feature>
<dbReference type="RefSeq" id="WP_247202258.1">
    <property type="nucleotide sequence ID" value="NZ_JALKCG010000008.1"/>
</dbReference>
<keyword evidence="5" id="KW-1185">Reference proteome</keyword>
<dbReference type="PANTHER" id="PTHR30536">
    <property type="entry name" value="ALTRONATE/GALACTARATE DEHYDRATASE"/>
    <property type="match status" value="1"/>
</dbReference>
<dbReference type="Pfam" id="PF20629">
    <property type="entry name" value="GD_AH_C"/>
    <property type="match status" value="1"/>
</dbReference>
<dbReference type="Gene3D" id="2.30.130.110">
    <property type="match status" value="1"/>
</dbReference>
<reference evidence="5" key="2">
    <citation type="submission" date="2023-07" db="EMBL/GenBank/DDBJ databases">
        <title>Ancylobacter moscoviensis sp. nov., facultatively methylotrophic bacteria from activated sludge and the reclassification of Starkeya novella (Starkey 1934) Kelly et al. 2000 as Ancylobacter novellus comb. nov., Starkeya koreensis Im et al. 2006 as Ancylobacter koreensis comb.nov., Angulomicrobium tetraedrale Vasil'eva et al. 1986 as Ancylobacter tetraedralis comb. nov., Angulomicrobium amanitiforme Fritz et al. 2004 as Ancylobacter amanitiformis comb. nov. and Methylorhabdus multivorans Doronina et al. 1996 as Ancylobacter multivorans comb. nov. and emended description of the genus Ancylobacter.</title>
        <authorList>
            <person name="Doronina N."/>
            <person name="Chemodurova A."/>
            <person name="Grouzdev D."/>
            <person name="Koziaeva V."/>
            <person name="Shi W."/>
            <person name="Wu L."/>
            <person name="Kaparullina E."/>
        </authorList>
    </citation>
    <scope>NUCLEOTIDE SEQUENCE [LARGE SCALE GENOMIC DNA]</scope>
    <source>
        <strain evidence="5">Jip08</strain>
    </source>
</reference>
<evidence type="ECO:0000259" key="3">
    <source>
        <dbReference type="SMART" id="SM00858"/>
    </source>
</evidence>
<dbReference type="CDD" id="cd11613">
    <property type="entry name" value="SAF_AH_GD"/>
    <property type="match status" value="1"/>
</dbReference>
<evidence type="ECO:0000256" key="2">
    <source>
        <dbReference type="ARBA" id="ARBA00023239"/>
    </source>
</evidence>
<accession>A0ABT0DR65</accession>
<comment type="similarity">
    <text evidence="1">Belongs to the UxaA family.</text>
</comment>
<evidence type="ECO:0000313" key="4">
    <source>
        <dbReference type="EMBL" id="MCK0209760.1"/>
    </source>
</evidence>
<evidence type="ECO:0000313" key="5">
    <source>
        <dbReference type="Proteomes" id="UP001202867"/>
    </source>
</evidence>
<name>A0ABT0DR65_9HYPH</name>